<proteinExistence type="predicted"/>
<dbReference type="Proteomes" id="UP001432027">
    <property type="component" value="Unassembled WGS sequence"/>
</dbReference>
<sequence>MKLHALLERRSIGCVFSMRGRRGREQLLQPAQLQLLYLSGRRRREPRDLRLRALVLRESVREFLDFCTTPIDCKLVQGESALALRFLSHYSLPPLLKSLLQVESTYQPA</sequence>
<reference evidence="1" key="1">
    <citation type="submission" date="2023-10" db="EMBL/GenBank/DDBJ databases">
        <title>Genome assembly of Pristionchus species.</title>
        <authorList>
            <person name="Yoshida K."/>
            <person name="Sommer R.J."/>
        </authorList>
    </citation>
    <scope>NUCLEOTIDE SEQUENCE</scope>
    <source>
        <strain evidence="1">RS0144</strain>
    </source>
</reference>
<organism evidence="1 2">
    <name type="scientific">Pristionchus entomophagus</name>
    <dbReference type="NCBI Taxonomy" id="358040"/>
    <lineage>
        <taxon>Eukaryota</taxon>
        <taxon>Metazoa</taxon>
        <taxon>Ecdysozoa</taxon>
        <taxon>Nematoda</taxon>
        <taxon>Chromadorea</taxon>
        <taxon>Rhabditida</taxon>
        <taxon>Rhabditina</taxon>
        <taxon>Diplogasteromorpha</taxon>
        <taxon>Diplogasteroidea</taxon>
        <taxon>Neodiplogasteridae</taxon>
        <taxon>Pristionchus</taxon>
    </lineage>
</organism>
<evidence type="ECO:0000313" key="2">
    <source>
        <dbReference type="Proteomes" id="UP001432027"/>
    </source>
</evidence>
<keyword evidence="2" id="KW-1185">Reference proteome</keyword>
<dbReference type="AlphaFoldDB" id="A0AAV5UAL4"/>
<dbReference type="EMBL" id="BTSX01000006">
    <property type="protein sequence ID" value="GMT03931.1"/>
    <property type="molecule type" value="Genomic_DNA"/>
</dbReference>
<gene>
    <name evidence="1" type="ORF">PENTCL1PPCAC_26105</name>
</gene>
<accession>A0AAV5UAL4</accession>
<name>A0AAV5UAL4_9BILA</name>
<evidence type="ECO:0000313" key="1">
    <source>
        <dbReference type="EMBL" id="GMT03931.1"/>
    </source>
</evidence>
<comment type="caution">
    <text evidence="1">The sequence shown here is derived from an EMBL/GenBank/DDBJ whole genome shotgun (WGS) entry which is preliminary data.</text>
</comment>
<protein>
    <submittedName>
        <fullName evidence="1">Uncharacterized protein</fullName>
    </submittedName>
</protein>